<dbReference type="CDD" id="cd04496">
    <property type="entry name" value="SSB_OBF"/>
    <property type="match status" value="1"/>
</dbReference>
<dbReference type="PROSITE" id="PS50935">
    <property type="entry name" value="SSB"/>
    <property type="match status" value="1"/>
</dbReference>
<gene>
    <name evidence="4" type="ORF">OMM_07249</name>
</gene>
<protein>
    <recommendedName>
        <fullName evidence="2 3">Single-stranded DNA-binding protein</fullName>
        <shortName evidence="2">SSB</shortName>
    </recommendedName>
</protein>
<dbReference type="PANTHER" id="PTHR10302">
    <property type="entry name" value="SINGLE-STRANDED DNA-BINDING PROTEIN"/>
    <property type="match status" value="1"/>
</dbReference>
<accession>A0A1V1PDS8</accession>
<dbReference type="InterPro" id="IPR011344">
    <property type="entry name" value="ssDNA-bd"/>
</dbReference>
<evidence type="ECO:0000313" key="5">
    <source>
        <dbReference type="Proteomes" id="UP000189670"/>
    </source>
</evidence>
<comment type="caution">
    <text evidence="2">Lacks conserved residue(s) required for the propagation of feature annotation.</text>
</comment>
<evidence type="ECO:0000256" key="2">
    <source>
        <dbReference type="HAMAP-Rule" id="MF_00984"/>
    </source>
</evidence>
<name>A0A1V1PDS8_9BACT</name>
<dbReference type="Gene3D" id="2.40.50.140">
    <property type="entry name" value="Nucleic acid-binding proteins"/>
    <property type="match status" value="1"/>
</dbReference>
<dbReference type="GO" id="GO:0003697">
    <property type="term" value="F:single-stranded DNA binding"/>
    <property type="evidence" value="ECO:0007669"/>
    <property type="project" value="UniProtKB-UniRule"/>
</dbReference>
<dbReference type="InterPro" id="IPR012340">
    <property type="entry name" value="NA-bd_OB-fold"/>
</dbReference>
<dbReference type="InterPro" id="IPR000424">
    <property type="entry name" value="Primosome_PriB/ssb"/>
</dbReference>
<comment type="caution">
    <text evidence="4">The sequence shown here is derived from an EMBL/GenBank/DDBJ whole genome shotgun (WGS) entry which is preliminary data.</text>
</comment>
<dbReference type="SUPFAM" id="SSF50249">
    <property type="entry name" value="Nucleic acid-binding proteins"/>
    <property type="match status" value="1"/>
</dbReference>
<dbReference type="EMBL" id="ATBP01000099">
    <property type="protein sequence ID" value="ETR72944.1"/>
    <property type="molecule type" value="Genomic_DNA"/>
</dbReference>
<keyword evidence="1 2" id="KW-0238">DNA-binding</keyword>
<dbReference type="GO" id="GO:0006260">
    <property type="term" value="P:DNA replication"/>
    <property type="evidence" value="ECO:0007669"/>
    <property type="project" value="InterPro"/>
</dbReference>
<dbReference type="AlphaFoldDB" id="A0A1V1PDS8"/>
<sequence length="125" mass="14142">MFNQINLIGYLGKDPELKSTNDGSTITIFNMATSEKWQKNGETKEKTEWHRCVCFGALADTCGKWLKKGSLVFVSGKVQTRSYQTQSGETRYTTEVICQKVSFLDRKEKTGGHRNSDTYGNNVPF</sequence>
<dbReference type="HAMAP" id="MF_00984">
    <property type="entry name" value="SSB"/>
    <property type="match status" value="1"/>
</dbReference>
<evidence type="ECO:0000256" key="1">
    <source>
        <dbReference type="ARBA" id="ARBA00023125"/>
    </source>
</evidence>
<dbReference type="NCBIfam" id="TIGR00621">
    <property type="entry name" value="ssb"/>
    <property type="match status" value="1"/>
</dbReference>
<dbReference type="PANTHER" id="PTHR10302:SF0">
    <property type="entry name" value="SINGLE-STRANDED DNA-BINDING PROTEIN, MITOCHONDRIAL"/>
    <property type="match status" value="1"/>
</dbReference>
<dbReference type="Pfam" id="PF00436">
    <property type="entry name" value="SSB"/>
    <property type="match status" value="1"/>
</dbReference>
<evidence type="ECO:0000256" key="3">
    <source>
        <dbReference type="PIRNR" id="PIRNR002070"/>
    </source>
</evidence>
<dbReference type="Proteomes" id="UP000189670">
    <property type="component" value="Unassembled WGS sequence"/>
</dbReference>
<proteinExistence type="inferred from homology"/>
<organism evidence="4 5">
    <name type="scientific">Candidatus Magnetoglobus multicellularis str. Araruama</name>
    <dbReference type="NCBI Taxonomy" id="890399"/>
    <lineage>
        <taxon>Bacteria</taxon>
        <taxon>Pseudomonadati</taxon>
        <taxon>Thermodesulfobacteriota</taxon>
        <taxon>Desulfobacteria</taxon>
        <taxon>Desulfobacterales</taxon>
        <taxon>Desulfobacteraceae</taxon>
        <taxon>Candidatus Magnetoglobus</taxon>
    </lineage>
</organism>
<dbReference type="GO" id="GO:0009295">
    <property type="term" value="C:nucleoid"/>
    <property type="evidence" value="ECO:0007669"/>
    <property type="project" value="TreeGrafter"/>
</dbReference>
<comment type="subunit">
    <text evidence="2">Homotetramer.</text>
</comment>
<dbReference type="PIRSF" id="PIRSF002070">
    <property type="entry name" value="SSB"/>
    <property type="match status" value="1"/>
</dbReference>
<reference evidence="5" key="1">
    <citation type="submission" date="2012-11" db="EMBL/GenBank/DDBJ databases">
        <authorList>
            <person name="Lucero-Rivera Y.E."/>
            <person name="Tovar-Ramirez D."/>
        </authorList>
    </citation>
    <scope>NUCLEOTIDE SEQUENCE [LARGE SCALE GENOMIC DNA]</scope>
    <source>
        <strain evidence="5">Araruama</strain>
    </source>
</reference>
<evidence type="ECO:0000313" key="4">
    <source>
        <dbReference type="EMBL" id="ETR72944.1"/>
    </source>
</evidence>